<dbReference type="PROSITE" id="PS51484">
    <property type="entry name" value="G8"/>
    <property type="match status" value="1"/>
</dbReference>
<organism evidence="2 4">
    <name type="scientific">Rotaria magnacalcarata</name>
    <dbReference type="NCBI Taxonomy" id="392030"/>
    <lineage>
        <taxon>Eukaryota</taxon>
        <taxon>Metazoa</taxon>
        <taxon>Spiralia</taxon>
        <taxon>Gnathifera</taxon>
        <taxon>Rotifera</taxon>
        <taxon>Eurotatoria</taxon>
        <taxon>Bdelloidea</taxon>
        <taxon>Philodinida</taxon>
        <taxon>Philodinidae</taxon>
        <taxon>Rotaria</taxon>
    </lineage>
</organism>
<dbReference type="Proteomes" id="UP000681967">
    <property type="component" value="Unassembled WGS sequence"/>
</dbReference>
<reference evidence="2" key="1">
    <citation type="submission" date="2021-02" db="EMBL/GenBank/DDBJ databases">
        <authorList>
            <person name="Nowell W R."/>
        </authorList>
    </citation>
    <scope>NUCLEOTIDE SEQUENCE</scope>
</reference>
<evidence type="ECO:0000259" key="1">
    <source>
        <dbReference type="PROSITE" id="PS51484"/>
    </source>
</evidence>
<evidence type="ECO:0000313" key="2">
    <source>
        <dbReference type="EMBL" id="CAF5150770.1"/>
    </source>
</evidence>
<dbReference type="Proteomes" id="UP000681720">
    <property type="component" value="Unassembled WGS sequence"/>
</dbReference>
<evidence type="ECO:0000313" key="4">
    <source>
        <dbReference type="Proteomes" id="UP000681967"/>
    </source>
</evidence>
<gene>
    <name evidence="2" type="ORF">BYL167_LOCUS72210</name>
    <name evidence="3" type="ORF">GIL414_LOCUS83052</name>
</gene>
<dbReference type="InterPro" id="IPR019316">
    <property type="entry name" value="G8_domain"/>
</dbReference>
<proteinExistence type="predicted"/>
<dbReference type="AlphaFoldDB" id="A0A8S3G2U7"/>
<dbReference type="EMBL" id="CAJOBH010257612">
    <property type="protein sequence ID" value="CAF5150770.1"/>
    <property type="molecule type" value="Genomic_DNA"/>
</dbReference>
<name>A0A8S3G2U7_9BILA</name>
<evidence type="ECO:0000313" key="3">
    <source>
        <dbReference type="EMBL" id="CAF5218614.1"/>
    </source>
</evidence>
<feature type="non-terminal residue" evidence="2">
    <location>
        <position position="1"/>
    </location>
</feature>
<comment type="caution">
    <text evidence="2">The sequence shown here is derived from an EMBL/GenBank/DDBJ whole genome shotgun (WGS) entry which is preliminary data.</text>
</comment>
<protein>
    <recommendedName>
        <fullName evidence="1">G8 domain-containing protein</fullName>
    </recommendedName>
</protein>
<accession>A0A8S3G2U7</accession>
<sequence length="112" mass="12552">MKILGGCDTFIVIELTESKCLCLAPDVRYWSIDSHWTFGPQDYTDWFGIKPGSDKNIFVPRCIWLVIDCPLPSIRSLKIEGVVEFQQGGNHLMNIDTIIINGGRLIAGLPND</sequence>
<feature type="domain" description="G8" evidence="1">
    <location>
        <begin position="44"/>
        <end position="112"/>
    </location>
</feature>
<dbReference type="Pfam" id="PF10162">
    <property type="entry name" value="G8"/>
    <property type="match status" value="1"/>
</dbReference>
<dbReference type="EMBL" id="CAJOBJ010361867">
    <property type="protein sequence ID" value="CAF5218614.1"/>
    <property type="molecule type" value="Genomic_DNA"/>
</dbReference>